<dbReference type="InterPro" id="IPR021246">
    <property type="entry name" value="DUF2797"/>
</dbReference>
<dbReference type="Pfam" id="PF10977">
    <property type="entry name" value="DUF2797"/>
    <property type="match status" value="1"/>
</dbReference>
<evidence type="ECO:0008006" key="3">
    <source>
        <dbReference type="Google" id="ProtNLM"/>
    </source>
</evidence>
<dbReference type="Proteomes" id="UP000032210">
    <property type="component" value="Unassembled WGS sequence"/>
</dbReference>
<dbReference type="EMBL" id="JXCQ01000016">
    <property type="protein sequence ID" value="KIR22166.1"/>
    <property type="molecule type" value="Genomic_DNA"/>
</dbReference>
<dbReference type="AlphaFoldDB" id="A0A0D0TFC6"/>
<evidence type="ECO:0000313" key="2">
    <source>
        <dbReference type="Proteomes" id="UP000032210"/>
    </source>
</evidence>
<gene>
    <name evidence="1" type="ORF">PFLU3_23810</name>
</gene>
<evidence type="ECO:0000313" key="1">
    <source>
        <dbReference type="EMBL" id="KIR22166.1"/>
    </source>
</evidence>
<proteinExistence type="predicted"/>
<comment type="caution">
    <text evidence="1">The sequence shown here is derived from an EMBL/GenBank/DDBJ whole genome shotgun (WGS) entry which is preliminary data.</text>
</comment>
<name>A0A0D0TFC6_PSEFL</name>
<reference evidence="1 2" key="1">
    <citation type="submission" date="2015-01" db="EMBL/GenBank/DDBJ databases">
        <title>Genome sequence of the beneficial rhizobacterium Pseudomonas fluorescens 2-79.</title>
        <authorList>
            <person name="Thuermer A."/>
            <person name="Daniel R."/>
        </authorList>
    </citation>
    <scope>NUCLEOTIDE SEQUENCE [LARGE SCALE GENOMIC DNA]</scope>
    <source>
        <strain evidence="1 2">2-79</strain>
    </source>
</reference>
<organism evidence="1 2">
    <name type="scientific">Pseudomonas fluorescens</name>
    <dbReference type="NCBI Taxonomy" id="294"/>
    <lineage>
        <taxon>Bacteria</taxon>
        <taxon>Pseudomonadati</taxon>
        <taxon>Pseudomonadota</taxon>
        <taxon>Gammaproteobacteria</taxon>
        <taxon>Pseudomonadales</taxon>
        <taxon>Pseudomonadaceae</taxon>
        <taxon>Pseudomonas</taxon>
    </lineage>
</organism>
<accession>A0A0D0TFC6</accession>
<sequence>MRYIFSGLSYTTGGGQFILDNVGAHGRRTVAFLNCPITLRRMSARFCSGWYDLSSFTPHPCPTSNQLTANGNSCEACVKKTGYSPFFYNVPATQISQQQRHYNASPHSVYLASFGPDLIKVGISNSGRLNDRWLDQGAIYAREIFNCADAVSARELEAFVSSSASIVEQVSVALKVRSLVRYGVAYDPEPSFERVLKLISESPGLGDRAGLTVDLTTYYKPERIPFSTLIDVSRESPLEVSGRICFSVGSICIFETDGLYYLCDMSRFKSHVVHFDSVIRPRQNLTLF</sequence>
<dbReference type="PATRIC" id="fig|294.125.peg.2441"/>
<protein>
    <recommendedName>
        <fullName evidence="3">DUF2797 domain-containing protein</fullName>
    </recommendedName>
</protein>